<keyword evidence="1" id="KW-0175">Coiled coil</keyword>
<dbReference type="Proteomes" id="UP000054324">
    <property type="component" value="Unassembled WGS sequence"/>
</dbReference>
<dbReference type="Gene3D" id="1.10.287.1490">
    <property type="match status" value="1"/>
</dbReference>
<dbReference type="EMBL" id="KL596647">
    <property type="protein sequence ID" value="KER31319.1"/>
    <property type="molecule type" value="Genomic_DNA"/>
</dbReference>
<name>A0A075AIB0_OPIVI</name>
<keyword evidence="4" id="KW-1185">Reference proteome</keyword>
<protein>
    <recommendedName>
        <fullName evidence="2">Centrosomal protein of 85 kDa-like CC4 coiled-coil domain-containing protein</fullName>
    </recommendedName>
</protein>
<evidence type="ECO:0000313" key="4">
    <source>
        <dbReference type="Proteomes" id="UP000054324"/>
    </source>
</evidence>
<dbReference type="PANTHER" id="PTHR31075:SF4">
    <property type="entry name" value="CENTROSOMAL PROTEIN OF 85 KDA"/>
    <property type="match status" value="1"/>
</dbReference>
<dbReference type="Pfam" id="PF24555">
    <property type="entry name" value="CC4_CEP85"/>
    <property type="match status" value="1"/>
</dbReference>
<feature type="domain" description="Centrosomal protein of 85 kDa-like CC4 coiled-coil" evidence="2">
    <location>
        <begin position="207"/>
        <end position="289"/>
    </location>
</feature>
<evidence type="ECO:0000256" key="1">
    <source>
        <dbReference type="SAM" id="Coils"/>
    </source>
</evidence>
<reference evidence="3 4" key="1">
    <citation type="submission" date="2013-11" db="EMBL/GenBank/DDBJ databases">
        <title>Opisthorchis viverrini - life in the bile duct.</title>
        <authorList>
            <person name="Young N.D."/>
            <person name="Nagarajan N."/>
            <person name="Lin S.J."/>
            <person name="Korhonen P.K."/>
            <person name="Jex A.R."/>
            <person name="Hall R.S."/>
            <person name="Safavi-Hemami H."/>
            <person name="Kaewkong W."/>
            <person name="Bertrand D."/>
            <person name="Gao S."/>
            <person name="Seet Q."/>
            <person name="Wongkham S."/>
            <person name="Teh B.T."/>
            <person name="Wongkham C."/>
            <person name="Intapan P.M."/>
            <person name="Maleewong W."/>
            <person name="Yang X."/>
            <person name="Hu M."/>
            <person name="Wang Z."/>
            <person name="Hofmann A."/>
            <person name="Sternberg P.W."/>
            <person name="Tan P."/>
            <person name="Wang J."/>
            <person name="Gasser R.B."/>
        </authorList>
    </citation>
    <scope>NUCLEOTIDE SEQUENCE [LARGE SCALE GENOMIC DNA]</scope>
</reference>
<dbReference type="InterPro" id="IPR040210">
    <property type="entry name" value="Cep85/Cep85L"/>
</dbReference>
<dbReference type="GO" id="GO:0005813">
    <property type="term" value="C:centrosome"/>
    <property type="evidence" value="ECO:0007669"/>
    <property type="project" value="TreeGrafter"/>
</dbReference>
<dbReference type="GeneID" id="20316565"/>
<dbReference type="AlphaFoldDB" id="A0A075AIB0"/>
<proteinExistence type="predicted"/>
<dbReference type="KEGG" id="ovi:T265_02377"/>
<feature type="coiled-coil region" evidence="1">
    <location>
        <begin position="233"/>
        <end position="288"/>
    </location>
</feature>
<feature type="coiled-coil region" evidence="1">
    <location>
        <begin position="125"/>
        <end position="159"/>
    </location>
</feature>
<evidence type="ECO:0000313" key="3">
    <source>
        <dbReference type="EMBL" id="KER31319.1"/>
    </source>
</evidence>
<gene>
    <name evidence="3" type="ORF">T265_02377</name>
</gene>
<evidence type="ECO:0000259" key="2">
    <source>
        <dbReference type="Pfam" id="PF24555"/>
    </source>
</evidence>
<dbReference type="STRING" id="6198.A0A075AIB0"/>
<feature type="coiled-coil region" evidence="1">
    <location>
        <begin position="53"/>
        <end position="94"/>
    </location>
</feature>
<dbReference type="PANTHER" id="PTHR31075">
    <property type="entry name" value="CENTROSOMAL PROTEIN OF 85 KDA"/>
    <property type="match status" value="1"/>
</dbReference>
<sequence length="439" mass="50202">MEYDGRATEVELLQQRVNELTWLLNERQKNANLELGSVEYELEQYKEAHAKVCADYEAKLGAAVKENECLQHQLAEAQNSLESYRLTVRDKTERLKQLESYLAQLPTTEEHSEMAKQLSVAQQRTTDLEKQTDKTKDELERLESRLAETMAKLRRSHEREELLQTQLDCAMQRLQIKTPSNGGNPSVDLGLKSTRVTPEFVEDLRFEVDRYRTAFEQAKKLLEAETHRAEGLAARQKMEKRQFEEQLAREEATVAGLKATLSSRKSEINQLKEYISKLNAEKQDLLDRLLCTHSSLSKAVEAWRSTGGRRRIRFLHDLKASVREAVCLSDHLCRLASGEKLDLSSLLFQPQTPADCYPSLRENEETKLSPTDRKPSECNKDLPTNPCLLPTIDIDFDDSLADEDIHCVQDAKQTLIGLRQKLADRYADHLGGKIDCSVQ</sequence>
<organism evidence="3 4">
    <name type="scientific">Opisthorchis viverrini</name>
    <name type="common">Southeast Asian liver fluke</name>
    <dbReference type="NCBI Taxonomy" id="6198"/>
    <lineage>
        <taxon>Eukaryota</taxon>
        <taxon>Metazoa</taxon>
        <taxon>Spiralia</taxon>
        <taxon>Lophotrochozoa</taxon>
        <taxon>Platyhelminthes</taxon>
        <taxon>Trematoda</taxon>
        <taxon>Digenea</taxon>
        <taxon>Opisthorchiida</taxon>
        <taxon>Opisthorchiata</taxon>
        <taxon>Opisthorchiidae</taxon>
        <taxon>Opisthorchis</taxon>
    </lineage>
</organism>
<dbReference type="OrthoDB" id="6251287at2759"/>
<dbReference type="InterPro" id="IPR058190">
    <property type="entry name" value="CC4_CEP85"/>
</dbReference>
<dbReference type="CTD" id="20316565"/>
<accession>A0A075AIB0</accession>
<dbReference type="RefSeq" id="XP_009164874.1">
    <property type="nucleotide sequence ID" value="XM_009166610.1"/>
</dbReference>